<evidence type="ECO:0000313" key="3">
    <source>
        <dbReference type="Proteomes" id="UP000824120"/>
    </source>
</evidence>
<dbReference type="EMBL" id="JACXVP010000006">
    <property type="protein sequence ID" value="KAG5603077.1"/>
    <property type="molecule type" value="Genomic_DNA"/>
</dbReference>
<accession>A0A9J5YTB3</accession>
<gene>
    <name evidence="2" type="ORF">H5410_034447</name>
</gene>
<organism evidence="2 3">
    <name type="scientific">Solanum commersonii</name>
    <name type="common">Commerson's wild potato</name>
    <name type="synonym">Commerson's nightshade</name>
    <dbReference type="NCBI Taxonomy" id="4109"/>
    <lineage>
        <taxon>Eukaryota</taxon>
        <taxon>Viridiplantae</taxon>
        <taxon>Streptophyta</taxon>
        <taxon>Embryophyta</taxon>
        <taxon>Tracheophyta</taxon>
        <taxon>Spermatophyta</taxon>
        <taxon>Magnoliopsida</taxon>
        <taxon>eudicotyledons</taxon>
        <taxon>Gunneridae</taxon>
        <taxon>Pentapetalae</taxon>
        <taxon>asterids</taxon>
        <taxon>lamiids</taxon>
        <taxon>Solanales</taxon>
        <taxon>Solanaceae</taxon>
        <taxon>Solanoideae</taxon>
        <taxon>Solaneae</taxon>
        <taxon>Solanum</taxon>
    </lineage>
</organism>
<proteinExistence type="predicted"/>
<name>A0A9J5YTB3_SOLCO</name>
<dbReference type="Proteomes" id="UP000824120">
    <property type="component" value="Chromosome 6"/>
</dbReference>
<comment type="caution">
    <text evidence="2">The sequence shown here is derived from an EMBL/GenBank/DDBJ whole genome shotgun (WGS) entry which is preliminary data.</text>
</comment>
<keyword evidence="3" id="KW-1185">Reference proteome</keyword>
<dbReference type="AlphaFoldDB" id="A0A9J5YTB3"/>
<evidence type="ECO:0000313" key="2">
    <source>
        <dbReference type="EMBL" id="KAG5603077.1"/>
    </source>
</evidence>
<feature type="region of interest" description="Disordered" evidence="1">
    <location>
        <begin position="34"/>
        <end position="78"/>
    </location>
</feature>
<sequence length="78" mass="9023">MRITKGKLNPKLRKAGDKIINRKMIHKIDYLSKSYGSDHGQTAEEKNGRLKSRRRHTCSYLRNNPDISKPLRKGEECG</sequence>
<reference evidence="2 3" key="1">
    <citation type="submission" date="2020-09" db="EMBL/GenBank/DDBJ databases">
        <title>De no assembly of potato wild relative species, Solanum commersonii.</title>
        <authorList>
            <person name="Cho K."/>
        </authorList>
    </citation>
    <scope>NUCLEOTIDE SEQUENCE [LARGE SCALE GENOMIC DNA]</scope>
    <source>
        <strain evidence="2">LZ3.2</strain>
        <tissue evidence="2">Leaf</tissue>
    </source>
</reference>
<evidence type="ECO:0000256" key="1">
    <source>
        <dbReference type="SAM" id="MobiDB-lite"/>
    </source>
</evidence>
<protein>
    <submittedName>
        <fullName evidence="2">Uncharacterized protein</fullName>
    </submittedName>
</protein>